<comment type="caution">
    <text evidence="2">The sequence shown here is derived from an EMBL/GenBank/DDBJ whole genome shotgun (WGS) entry which is preliminary data.</text>
</comment>
<keyword evidence="3" id="KW-1185">Reference proteome</keyword>
<dbReference type="Proteomes" id="UP000644749">
    <property type="component" value="Unassembled WGS sequence"/>
</dbReference>
<evidence type="ECO:0008006" key="4">
    <source>
        <dbReference type="Google" id="ProtNLM"/>
    </source>
</evidence>
<sequence length="150" mass="16359">MTLAITPHARPPRRLIARMSSLTGIIVFVALPVLAQDGTGPTPKNAQVRSYGSGWTCDLGYRVDGADCLKLVVPENADATGRSSGTGWSCRHGYEEVSRTSCQPVVVPANAFLQSSGHDWQCEREYRKVGDAGPGRANEDWDQTREFQSH</sequence>
<gene>
    <name evidence="2" type="ORF">JL111_19845</name>
</gene>
<organism evidence="2 3">
    <name type="scientific">Paracoccus aerius</name>
    <dbReference type="NCBI Taxonomy" id="1915382"/>
    <lineage>
        <taxon>Bacteria</taxon>
        <taxon>Pseudomonadati</taxon>
        <taxon>Pseudomonadota</taxon>
        <taxon>Alphaproteobacteria</taxon>
        <taxon>Rhodobacterales</taxon>
        <taxon>Paracoccaceae</taxon>
        <taxon>Paracoccus</taxon>
    </lineage>
</organism>
<evidence type="ECO:0000256" key="1">
    <source>
        <dbReference type="SAM" id="MobiDB-lite"/>
    </source>
</evidence>
<name>A0ABS1SB10_9RHOB</name>
<protein>
    <recommendedName>
        <fullName evidence="4">DUF3011 domain-containing protein</fullName>
    </recommendedName>
</protein>
<dbReference type="Gene3D" id="2.10.25.10">
    <property type="entry name" value="Laminin"/>
    <property type="match status" value="3"/>
</dbReference>
<proteinExistence type="predicted"/>
<dbReference type="RefSeq" id="WP_191313103.1">
    <property type="nucleotide sequence ID" value="NZ_BNCL01000042.1"/>
</dbReference>
<accession>A0ABS1SB10</accession>
<evidence type="ECO:0000313" key="2">
    <source>
        <dbReference type="EMBL" id="MBL3675720.1"/>
    </source>
</evidence>
<reference evidence="2 3" key="1">
    <citation type="submission" date="2021-01" db="EMBL/GenBank/DDBJ databases">
        <title>011410 draft genome.</title>
        <authorList>
            <person name="Lang L."/>
        </authorList>
    </citation>
    <scope>NUCLEOTIDE SEQUENCE [LARGE SCALE GENOMIC DNA]</scope>
    <source>
        <strain evidence="2 3">KCTC 42845</strain>
    </source>
</reference>
<feature type="compositionally biased region" description="Basic and acidic residues" evidence="1">
    <location>
        <begin position="137"/>
        <end position="150"/>
    </location>
</feature>
<dbReference type="EMBL" id="JAESHT010000042">
    <property type="protein sequence ID" value="MBL3675720.1"/>
    <property type="molecule type" value="Genomic_DNA"/>
</dbReference>
<feature type="region of interest" description="Disordered" evidence="1">
    <location>
        <begin position="130"/>
        <end position="150"/>
    </location>
</feature>
<evidence type="ECO:0000313" key="3">
    <source>
        <dbReference type="Proteomes" id="UP000644749"/>
    </source>
</evidence>